<proteinExistence type="predicted"/>
<dbReference type="Proteomes" id="UP001595752">
    <property type="component" value="Unassembled WGS sequence"/>
</dbReference>
<reference evidence="2" key="1">
    <citation type="journal article" date="2019" name="Int. J. Syst. Evol. Microbiol.">
        <title>The Global Catalogue of Microorganisms (GCM) 10K type strain sequencing project: providing services to taxonomists for standard genome sequencing and annotation.</title>
        <authorList>
            <consortium name="The Broad Institute Genomics Platform"/>
            <consortium name="The Broad Institute Genome Sequencing Center for Infectious Disease"/>
            <person name="Wu L."/>
            <person name="Ma J."/>
        </authorList>
    </citation>
    <scope>NUCLEOTIDE SEQUENCE [LARGE SCALE GENOMIC DNA]</scope>
    <source>
        <strain evidence="2">CCUG 61889</strain>
    </source>
</reference>
<name>A0ABV8AYY4_9BACI</name>
<evidence type="ECO:0000313" key="2">
    <source>
        <dbReference type="Proteomes" id="UP001595752"/>
    </source>
</evidence>
<organism evidence="1 2">
    <name type="scientific">Bacillus songklensis</name>
    <dbReference type="NCBI Taxonomy" id="1069116"/>
    <lineage>
        <taxon>Bacteria</taxon>
        <taxon>Bacillati</taxon>
        <taxon>Bacillota</taxon>
        <taxon>Bacilli</taxon>
        <taxon>Bacillales</taxon>
        <taxon>Bacillaceae</taxon>
        <taxon>Bacillus</taxon>
    </lineage>
</organism>
<gene>
    <name evidence="1" type="ORF">ACFOU2_06560</name>
</gene>
<dbReference type="EMBL" id="JBHRZT010000020">
    <property type="protein sequence ID" value="MFC3883196.1"/>
    <property type="molecule type" value="Genomic_DNA"/>
</dbReference>
<keyword evidence="2" id="KW-1185">Reference proteome</keyword>
<protein>
    <submittedName>
        <fullName evidence="1">Cytosolic protein</fullName>
    </submittedName>
</protein>
<dbReference type="RefSeq" id="WP_377913616.1">
    <property type="nucleotide sequence ID" value="NZ_JBHRZT010000020.1"/>
</dbReference>
<evidence type="ECO:0000313" key="1">
    <source>
        <dbReference type="EMBL" id="MFC3883196.1"/>
    </source>
</evidence>
<accession>A0ABV8AYY4</accession>
<comment type="caution">
    <text evidence="1">The sequence shown here is derived from an EMBL/GenBank/DDBJ whole genome shotgun (WGS) entry which is preliminary data.</text>
</comment>
<sequence length="139" mass="15799">MGLLQSLKQAFSNHCETADHHDNDQLRTHYYKATTANAFTAIKKLVEELDGFELLSASEEHGEISVNIKKGKKAFMVISVVSLRPFETAVDFSVTTETVFIPFDFGYSKELVKKMYELLDQKLVLMKTGQSLTKQSRFQ</sequence>